<evidence type="ECO:0000256" key="5">
    <source>
        <dbReference type="ARBA" id="ARBA00022679"/>
    </source>
</evidence>
<proteinExistence type="inferred from homology"/>
<evidence type="ECO:0000256" key="10">
    <source>
        <dbReference type="ARBA" id="ARBA00030407"/>
    </source>
</evidence>
<evidence type="ECO:0000256" key="9">
    <source>
        <dbReference type="ARBA" id="ARBA00029745"/>
    </source>
</evidence>
<keyword evidence="6" id="KW-0501">Molybdenum cofactor biosynthesis</keyword>
<comment type="subunit">
    <text evidence="8">Heterotetramer of 2 MoaD subunits and 2 MoaE subunits. Also stable as homodimer. The enzyme changes between these two forms during catalysis.</text>
</comment>
<evidence type="ECO:0000256" key="6">
    <source>
        <dbReference type="ARBA" id="ARBA00023150"/>
    </source>
</evidence>
<organism evidence="14 15">
    <name type="scientific">Oceanobacillus arenosus</name>
    <dbReference type="NCBI Taxonomy" id="1229153"/>
    <lineage>
        <taxon>Bacteria</taxon>
        <taxon>Bacillati</taxon>
        <taxon>Bacillota</taxon>
        <taxon>Bacilli</taxon>
        <taxon>Bacillales</taxon>
        <taxon>Bacillaceae</taxon>
        <taxon>Oceanobacillus</taxon>
    </lineage>
</organism>
<keyword evidence="5" id="KW-0808">Transferase</keyword>
<evidence type="ECO:0000256" key="12">
    <source>
        <dbReference type="ARBA" id="ARBA00032474"/>
    </source>
</evidence>
<comment type="pathway">
    <text evidence="1">Cofactor biosynthesis; molybdopterin biosynthesis.</text>
</comment>
<comment type="function">
    <text evidence="7">Converts molybdopterin precursor Z into molybdopterin. This requires the incorporation of two sulfur atoms into precursor Z to generate a dithiolene group. The sulfur is provided by MoaD.</text>
</comment>
<dbReference type="InterPro" id="IPR003448">
    <property type="entry name" value="Mopterin_biosynth_MoaE"/>
</dbReference>
<sequence>MSDALFEIVDVPVRIEQLIKKVERRKAGAITTFIGTVREWTKGRRTIFLEYQAYIPMAIKMLAAIGEEVETKWPETRIAITHRIGRLEISEIAVGIAVSSPHRKAAYEANEYAIERIKQIVPIWKKEHWDDGETWIGDQLENVPYSSGFPSVEEVES</sequence>
<comment type="caution">
    <text evidence="14">The sequence shown here is derived from an EMBL/GenBank/DDBJ whole genome shotgun (WGS) entry which is preliminary data.</text>
</comment>
<dbReference type="GO" id="GO:0006777">
    <property type="term" value="P:Mo-molybdopterin cofactor biosynthetic process"/>
    <property type="evidence" value="ECO:0007669"/>
    <property type="project" value="UniProtKB-KW"/>
</dbReference>
<accession>A0A3D8PVL3</accession>
<dbReference type="RefSeq" id="WP_115772147.1">
    <property type="nucleotide sequence ID" value="NZ_PIOC01000010.1"/>
</dbReference>
<evidence type="ECO:0000256" key="11">
    <source>
        <dbReference type="ARBA" id="ARBA00030781"/>
    </source>
</evidence>
<evidence type="ECO:0000313" key="15">
    <source>
        <dbReference type="Proteomes" id="UP000257143"/>
    </source>
</evidence>
<dbReference type="EC" id="2.8.1.12" evidence="3"/>
<evidence type="ECO:0000313" key="14">
    <source>
        <dbReference type="EMBL" id="RDW20166.1"/>
    </source>
</evidence>
<dbReference type="EMBL" id="PIOC01000010">
    <property type="protein sequence ID" value="RDW20166.1"/>
    <property type="molecule type" value="Genomic_DNA"/>
</dbReference>
<dbReference type="InterPro" id="IPR036563">
    <property type="entry name" value="MoaE_sf"/>
</dbReference>
<comment type="similarity">
    <text evidence="2">Belongs to the MoaE family.</text>
</comment>
<name>A0A3D8PVL3_9BACI</name>
<evidence type="ECO:0000256" key="13">
    <source>
        <dbReference type="ARBA" id="ARBA00049878"/>
    </source>
</evidence>
<dbReference type="PANTHER" id="PTHR23404">
    <property type="entry name" value="MOLYBDOPTERIN SYNTHASE RELATED"/>
    <property type="match status" value="1"/>
</dbReference>
<dbReference type="GO" id="GO:0030366">
    <property type="term" value="F:molybdopterin synthase activity"/>
    <property type="evidence" value="ECO:0007669"/>
    <property type="project" value="UniProtKB-EC"/>
</dbReference>
<reference evidence="15" key="1">
    <citation type="submission" date="2017-11" db="EMBL/GenBank/DDBJ databases">
        <authorList>
            <person name="Zhu W."/>
        </authorList>
    </citation>
    <scope>NUCLEOTIDE SEQUENCE [LARGE SCALE GENOMIC DNA]</scope>
    <source>
        <strain evidence="15">CAU 1183</strain>
    </source>
</reference>
<dbReference type="CDD" id="cd00756">
    <property type="entry name" value="MoaE"/>
    <property type="match status" value="1"/>
</dbReference>
<dbReference type="Proteomes" id="UP000257143">
    <property type="component" value="Unassembled WGS sequence"/>
</dbReference>
<evidence type="ECO:0000256" key="8">
    <source>
        <dbReference type="ARBA" id="ARBA00026066"/>
    </source>
</evidence>
<evidence type="ECO:0000256" key="1">
    <source>
        <dbReference type="ARBA" id="ARBA00005046"/>
    </source>
</evidence>
<dbReference type="Gene3D" id="3.90.1170.40">
    <property type="entry name" value="Molybdopterin biosynthesis MoaE subunit"/>
    <property type="match status" value="1"/>
</dbReference>
<evidence type="ECO:0000256" key="4">
    <source>
        <dbReference type="ARBA" id="ARBA00013858"/>
    </source>
</evidence>
<keyword evidence="15" id="KW-1185">Reference proteome</keyword>
<protein>
    <recommendedName>
        <fullName evidence="4">Molybdopterin synthase catalytic subunit</fullName>
        <ecNumber evidence="3">2.8.1.12</ecNumber>
    </recommendedName>
    <alternativeName>
        <fullName evidence="11">MPT synthase subunit 2</fullName>
    </alternativeName>
    <alternativeName>
        <fullName evidence="9">Molybdenum cofactor biosynthesis protein E</fullName>
    </alternativeName>
    <alternativeName>
        <fullName evidence="10">Molybdopterin-converting factor large subunit</fullName>
    </alternativeName>
    <alternativeName>
        <fullName evidence="12">Molybdopterin-converting factor subunit 2</fullName>
    </alternativeName>
</protein>
<dbReference type="OrthoDB" id="9803224at2"/>
<comment type="catalytic activity">
    <reaction evidence="13">
        <text>2 [molybdopterin-synthase sulfur-carrier protein]-C-terminal-Gly-aminoethanethioate + cyclic pyranopterin phosphate + H2O = molybdopterin + 2 [molybdopterin-synthase sulfur-carrier protein]-C-terminal Gly-Gly + 2 H(+)</text>
        <dbReference type="Rhea" id="RHEA:26333"/>
        <dbReference type="Rhea" id="RHEA-COMP:12202"/>
        <dbReference type="Rhea" id="RHEA-COMP:19907"/>
        <dbReference type="ChEBI" id="CHEBI:15377"/>
        <dbReference type="ChEBI" id="CHEBI:15378"/>
        <dbReference type="ChEBI" id="CHEBI:58698"/>
        <dbReference type="ChEBI" id="CHEBI:59648"/>
        <dbReference type="ChEBI" id="CHEBI:90778"/>
        <dbReference type="ChEBI" id="CHEBI:232372"/>
        <dbReference type="EC" id="2.8.1.12"/>
    </reaction>
</comment>
<dbReference type="SUPFAM" id="SSF54690">
    <property type="entry name" value="Molybdopterin synthase subunit MoaE"/>
    <property type="match status" value="1"/>
</dbReference>
<gene>
    <name evidence="14" type="ORF">CWR48_05515</name>
</gene>
<evidence type="ECO:0000256" key="7">
    <source>
        <dbReference type="ARBA" id="ARBA00025448"/>
    </source>
</evidence>
<evidence type="ECO:0000256" key="2">
    <source>
        <dbReference type="ARBA" id="ARBA00005426"/>
    </source>
</evidence>
<dbReference type="AlphaFoldDB" id="A0A3D8PVL3"/>
<dbReference type="FunFam" id="3.90.1170.40:FF:000003">
    <property type="entry name" value="Molybdopterin converting factor subunit 2"/>
    <property type="match status" value="1"/>
</dbReference>
<dbReference type="Pfam" id="PF02391">
    <property type="entry name" value="MoaE"/>
    <property type="match status" value="1"/>
</dbReference>
<evidence type="ECO:0000256" key="3">
    <source>
        <dbReference type="ARBA" id="ARBA00011950"/>
    </source>
</evidence>